<comment type="caution">
    <text evidence="2">The sequence shown here is derived from an EMBL/GenBank/DDBJ whole genome shotgun (WGS) entry which is preliminary data.</text>
</comment>
<keyword evidence="3" id="KW-1185">Reference proteome</keyword>
<dbReference type="GO" id="GO:0004620">
    <property type="term" value="F:phospholipase activity"/>
    <property type="evidence" value="ECO:0007669"/>
    <property type="project" value="InterPro"/>
</dbReference>
<keyword evidence="1" id="KW-0472">Membrane</keyword>
<keyword evidence="1" id="KW-1133">Transmembrane helix</keyword>
<protein>
    <submittedName>
        <fullName evidence="2">Uncharacterized protein</fullName>
    </submittedName>
</protein>
<evidence type="ECO:0000313" key="2">
    <source>
        <dbReference type="EMBL" id="KAI9262382.1"/>
    </source>
</evidence>
<accession>A0AAD5KA00</accession>
<evidence type="ECO:0000256" key="1">
    <source>
        <dbReference type="SAM" id="Phobius"/>
    </source>
</evidence>
<dbReference type="PANTHER" id="PTHR21325:SF31">
    <property type="entry name" value="GH22081P-RELATED"/>
    <property type="match status" value="1"/>
</dbReference>
<dbReference type="GO" id="GO:0006644">
    <property type="term" value="P:phospholipid metabolic process"/>
    <property type="evidence" value="ECO:0007669"/>
    <property type="project" value="TreeGrafter"/>
</dbReference>
<dbReference type="SUPFAM" id="SSF52266">
    <property type="entry name" value="SGNH hydrolase"/>
    <property type="match status" value="1"/>
</dbReference>
<dbReference type="Proteomes" id="UP001209540">
    <property type="component" value="Unassembled WGS sequence"/>
</dbReference>
<dbReference type="Pfam" id="PF00657">
    <property type="entry name" value="Lipase_GDSL"/>
    <property type="match status" value="1"/>
</dbReference>
<dbReference type="InterPro" id="IPR036514">
    <property type="entry name" value="SGNH_hydro_sf"/>
</dbReference>
<organism evidence="2 3">
    <name type="scientific">Phascolomyces articulosus</name>
    <dbReference type="NCBI Taxonomy" id="60185"/>
    <lineage>
        <taxon>Eukaryota</taxon>
        <taxon>Fungi</taxon>
        <taxon>Fungi incertae sedis</taxon>
        <taxon>Mucoromycota</taxon>
        <taxon>Mucoromycotina</taxon>
        <taxon>Mucoromycetes</taxon>
        <taxon>Mucorales</taxon>
        <taxon>Lichtheimiaceae</taxon>
        <taxon>Phascolomyces</taxon>
    </lineage>
</organism>
<dbReference type="InterPro" id="IPR001087">
    <property type="entry name" value="GDSL"/>
</dbReference>
<reference evidence="2" key="1">
    <citation type="journal article" date="2022" name="IScience">
        <title>Evolution of zygomycete secretomes and the origins of terrestrial fungal ecologies.</title>
        <authorList>
            <person name="Chang Y."/>
            <person name="Wang Y."/>
            <person name="Mondo S."/>
            <person name="Ahrendt S."/>
            <person name="Andreopoulos W."/>
            <person name="Barry K."/>
            <person name="Beard J."/>
            <person name="Benny G.L."/>
            <person name="Blankenship S."/>
            <person name="Bonito G."/>
            <person name="Cuomo C."/>
            <person name="Desiro A."/>
            <person name="Gervers K.A."/>
            <person name="Hundley H."/>
            <person name="Kuo A."/>
            <person name="LaButti K."/>
            <person name="Lang B.F."/>
            <person name="Lipzen A."/>
            <person name="O'Donnell K."/>
            <person name="Pangilinan J."/>
            <person name="Reynolds N."/>
            <person name="Sandor L."/>
            <person name="Smith M.E."/>
            <person name="Tsang A."/>
            <person name="Grigoriev I.V."/>
            <person name="Stajich J.E."/>
            <person name="Spatafora J.W."/>
        </authorList>
    </citation>
    <scope>NUCLEOTIDE SEQUENCE</scope>
    <source>
        <strain evidence="2">RSA 2281</strain>
    </source>
</reference>
<dbReference type="AlphaFoldDB" id="A0AAD5KA00"/>
<dbReference type="InterPro" id="IPR038885">
    <property type="entry name" value="PLB1"/>
</dbReference>
<feature type="transmembrane region" description="Helical" evidence="1">
    <location>
        <begin position="6"/>
        <end position="28"/>
    </location>
</feature>
<name>A0AAD5KA00_9FUNG</name>
<dbReference type="PANTHER" id="PTHR21325">
    <property type="entry name" value="PHOSPHOLIPASE B, PLB1"/>
    <property type="match status" value="1"/>
</dbReference>
<sequence>MSFPLVFSFLNGIIYLILLMSLQVVVISAGEEQAIIEKCGLFTPRTTIPDDVQDLQISDIKFVAGLGDSIMAGLLIDATDDIDFLGIHNHLGLGKINPDSITEYRGQSYAVGGDTNATTLPNLIKRYNPNIQGASIGEHFLAPCHMEFCPESFYRPQIDRLNAARSSAIAANLDQELEYLIPQMKKTPGFQTDWKLITINIGNNDQCEVCNKQESKRDYVTTENYGKYVEAAVERIRMSVPRAIVNIVGNFKVSLAYQFLEHEEQEKYCNPFLGLIRISKVLCPCFNGPDENRKKMDEAAEGYNRELERIYQKYKAAQYKDFAVLFQPADINVLSFPRSAINNVDCFHPSLLLHEWFAKILWNNLFRLQSEKPSHYEYDGDMLVHCPNESHRILI</sequence>
<dbReference type="EMBL" id="JAIXMP010000014">
    <property type="protein sequence ID" value="KAI9262382.1"/>
    <property type="molecule type" value="Genomic_DNA"/>
</dbReference>
<proteinExistence type="predicted"/>
<gene>
    <name evidence="2" type="ORF">BDA99DRAFT_572299</name>
</gene>
<dbReference type="Gene3D" id="3.40.50.1110">
    <property type="entry name" value="SGNH hydrolase"/>
    <property type="match status" value="1"/>
</dbReference>
<keyword evidence="1" id="KW-0812">Transmembrane</keyword>
<evidence type="ECO:0000313" key="3">
    <source>
        <dbReference type="Proteomes" id="UP001209540"/>
    </source>
</evidence>
<reference evidence="2" key="2">
    <citation type="submission" date="2023-02" db="EMBL/GenBank/DDBJ databases">
        <authorList>
            <consortium name="DOE Joint Genome Institute"/>
            <person name="Mondo S.J."/>
            <person name="Chang Y."/>
            <person name="Wang Y."/>
            <person name="Ahrendt S."/>
            <person name="Andreopoulos W."/>
            <person name="Barry K."/>
            <person name="Beard J."/>
            <person name="Benny G.L."/>
            <person name="Blankenship S."/>
            <person name="Bonito G."/>
            <person name="Cuomo C."/>
            <person name="Desiro A."/>
            <person name="Gervers K.A."/>
            <person name="Hundley H."/>
            <person name="Kuo A."/>
            <person name="LaButti K."/>
            <person name="Lang B.F."/>
            <person name="Lipzen A."/>
            <person name="O'Donnell K."/>
            <person name="Pangilinan J."/>
            <person name="Reynolds N."/>
            <person name="Sandor L."/>
            <person name="Smith M.W."/>
            <person name="Tsang A."/>
            <person name="Grigoriev I.V."/>
            <person name="Stajich J.E."/>
            <person name="Spatafora J.W."/>
        </authorList>
    </citation>
    <scope>NUCLEOTIDE SEQUENCE</scope>
    <source>
        <strain evidence="2">RSA 2281</strain>
    </source>
</reference>